<dbReference type="EMBL" id="UYYG01001155">
    <property type="protein sequence ID" value="VDN56320.1"/>
    <property type="molecule type" value="Genomic_DNA"/>
</dbReference>
<dbReference type="Proteomes" id="UP000038040">
    <property type="component" value="Unplaced"/>
</dbReference>
<dbReference type="Pfam" id="PF14555">
    <property type="entry name" value="UBA_4"/>
    <property type="match status" value="1"/>
</dbReference>
<organism evidence="2 4">
    <name type="scientific">Dracunculus medinensis</name>
    <name type="common">Guinea worm</name>
    <dbReference type="NCBI Taxonomy" id="318479"/>
    <lineage>
        <taxon>Eukaryota</taxon>
        <taxon>Metazoa</taxon>
        <taxon>Ecdysozoa</taxon>
        <taxon>Nematoda</taxon>
        <taxon>Chromadorea</taxon>
        <taxon>Rhabditida</taxon>
        <taxon>Spirurina</taxon>
        <taxon>Dracunculoidea</taxon>
        <taxon>Dracunculidae</taxon>
        <taxon>Dracunculus</taxon>
    </lineage>
</organism>
<dbReference type="SUPFAM" id="SSF46934">
    <property type="entry name" value="UBA-like"/>
    <property type="match status" value="1"/>
</dbReference>
<proteinExistence type="predicted"/>
<accession>A0A0N4U529</accession>
<dbReference type="AlphaFoldDB" id="A0A0N4U529"/>
<dbReference type="Gene3D" id="1.10.8.10">
    <property type="entry name" value="DNA helicase RuvA subunit, C-terminal domain"/>
    <property type="match status" value="1"/>
</dbReference>
<dbReference type="InterPro" id="IPR009060">
    <property type="entry name" value="UBA-like_sf"/>
</dbReference>
<reference evidence="4" key="1">
    <citation type="submission" date="2017-02" db="UniProtKB">
        <authorList>
            <consortium name="WormBaseParasite"/>
        </authorList>
    </citation>
    <scope>IDENTIFICATION</scope>
</reference>
<dbReference type="PANTHER" id="PTHR31993:SF4">
    <property type="entry name" value="UBA-LIKE DOMAIN-CONTAINING PROTEIN"/>
    <property type="match status" value="1"/>
</dbReference>
<protein>
    <submittedName>
        <fullName evidence="4">UBA domain-containing protein</fullName>
    </submittedName>
</protein>
<keyword evidence="3" id="KW-1185">Reference proteome</keyword>
<reference evidence="1 3" key="2">
    <citation type="submission" date="2018-11" db="EMBL/GenBank/DDBJ databases">
        <authorList>
            <consortium name="Pathogen Informatics"/>
        </authorList>
    </citation>
    <scope>NUCLEOTIDE SEQUENCE [LARGE SCALE GENOMIC DNA]</scope>
</reference>
<sequence>MSGEESNKVKEAFLVAQLTHATGCSVEQAYQLLIRHTWNLEAAISAWFMPSQIPGANQSSAQEIFTSRQSHCPCPCNTPTTPPYMSETSFAFERLGT</sequence>
<dbReference type="CDD" id="cd14273">
    <property type="entry name" value="UBA_TAP-C_like"/>
    <property type="match status" value="1"/>
</dbReference>
<evidence type="ECO:0000313" key="3">
    <source>
        <dbReference type="Proteomes" id="UP000274756"/>
    </source>
</evidence>
<evidence type="ECO:0000313" key="4">
    <source>
        <dbReference type="WBParaSite" id="DME_0000193301-mRNA-1"/>
    </source>
</evidence>
<evidence type="ECO:0000313" key="1">
    <source>
        <dbReference type="EMBL" id="VDN56320.1"/>
    </source>
</evidence>
<gene>
    <name evidence="1" type="ORF">DME_LOCUS6293</name>
</gene>
<name>A0A0N4U529_DRAME</name>
<dbReference type="WBParaSite" id="DME_0000193301-mRNA-1">
    <property type="protein sequence ID" value="DME_0000193301-mRNA-1"/>
    <property type="gene ID" value="DME_0000193301"/>
</dbReference>
<evidence type="ECO:0000313" key="2">
    <source>
        <dbReference type="Proteomes" id="UP000038040"/>
    </source>
</evidence>
<dbReference type="PANTHER" id="PTHR31993">
    <property type="entry name" value="UBA-LIKE DOMAIN-CONTAINING PROTEIN 2"/>
    <property type="match status" value="1"/>
</dbReference>
<dbReference type="InterPro" id="IPR039310">
    <property type="entry name" value="UBALD1/2"/>
</dbReference>
<dbReference type="Proteomes" id="UP000274756">
    <property type="component" value="Unassembled WGS sequence"/>
</dbReference>
<dbReference type="OrthoDB" id="5918690at2759"/>